<evidence type="ECO:0000313" key="2">
    <source>
        <dbReference type="EMBL" id="KAK6361526.1"/>
    </source>
</evidence>
<keyword evidence="3" id="KW-1185">Reference proteome</keyword>
<gene>
    <name evidence="2" type="ORF">TWF730_005246</name>
</gene>
<organism evidence="2 3">
    <name type="scientific">Orbilia blumenaviensis</name>
    <dbReference type="NCBI Taxonomy" id="1796055"/>
    <lineage>
        <taxon>Eukaryota</taxon>
        <taxon>Fungi</taxon>
        <taxon>Dikarya</taxon>
        <taxon>Ascomycota</taxon>
        <taxon>Pezizomycotina</taxon>
        <taxon>Orbiliomycetes</taxon>
        <taxon>Orbiliales</taxon>
        <taxon>Orbiliaceae</taxon>
        <taxon>Orbilia</taxon>
    </lineage>
</organism>
<dbReference type="Proteomes" id="UP001373714">
    <property type="component" value="Unassembled WGS sequence"/>
</dbReference>
<evidence type="ECO:0000313" key="3">
    <source>
        <dbReference type="Proteomes" id="UP001373714"/>
    </source>
</evidence>
<sequence length="340" mass="36987">MYFSVTTGVSAALAFLSCASTVYGHGLIVEAHGNVNVNIMGRGLGFIEQFAHQRWGTGLHPYQVDVPTFSDPIIPCCKRPRTYMSQGCGLTLFEIWFRDMRPHNHLKALGWNAPKVMDLFHANRGYQIDIHKEVSTLCGKKMIPQASAGGWVKMRIHQVNADGGGPYKCKLDVSGTGQKFGGWIGLTTNVPGDQNSISLATVHKPGLWLQVPLPKDMMCTGTYGAYKNICIMRCENSAVNGPFGGCLAFQQIIAEAPKPIPPPPPAPTFYKVIATGKPPTKEQIKVALGGETYPTEIKNKIGNEQKIPAAEAKILDEAKEGNEVAAEIVQEQPLTDVKNN</sequence>
<accession>A0AAV9VHS1</accession>
<dbReference type="AlphaFoldDB" id="A0AAV9VHS1"/>
<feature type="signal peptide" evidence="1">
    <location>
        <begin position="1"/>
        <end position="24"/>
    </location>
</feature>
<dbReference type="InterPro" id="IPR021476">
    <property type="entry name" value="Egh16-like"/>
</dbReference>
<proteinExistence type="predicted"/>
<protein>
    <submittedName>
        <fullName evidence="2">Uncharacterized protein</fullName>
    </submittedName>
</protein>
<reference evidence="2 3" key="1">
    <citation type="submission" date="2019-10" db="EMBL/GenBank/DDBJ databases">
        <authorList>
            <person name="Palmer J.M."/>
        </authorList>
    </citation>
    <scope>NUCLEOTIDE SEQUENCE [LARGE SCALE GENOMIC DNA]</scope>
    <source>
        <strain evidence="2 3">TWF730</strain>
    </source>
</reference>
<dbReference type="PANTHER" id="PTHR34618">
    <property type="entry name" value="SURFACE PROTEIN MAS1, PUTATIVE-RELATED"/>
    <property type="match status" value="1"/>
</dbReference>
<dbReference type="PANTHER" id="PTHR34618:SF1">
    <property type="entry name" value="SECRETED PROTEIN"/>
    <property type="match status" value="1"/>
</dbReference>
<evidence type="ECO:0000256" key="1">
    <source>
        <dbReference type="SAM" id="SignalP"/>
    </source>
</evidence>
<dbReference type="EMBL" id="JAVHNS010000002">
    <property type="protein sequence ID" value="KAK6361526.1"/>
    <property type="molecule type" value="Genomic_DNA"/>
</dbReference>
<name>A0AAV9VHS1_9PEZI</name>
<comment type="caution">
    <text evidence="2">The sequence shown here is derived from an EMBL/GenBank/DDBJ whole genome shotgun (WGS) entry which is preliminary data.</text>
</comment>
<feature type="chain" id="PRO_5043609044" evidence="1">
    <location>
        <begin position="25"/>
        <end position="340"/>
    </location>
</feature>
<dbReference type="Pfam" id="PF11327">
    <property type="entry name" value="Egh16-like"/>
    <property type="match status" value="1"/>
</dbReference>
<keyword evidence="1" id="KW-0732">Signal</keyword>